<comment type="caution">
    <text evidence="1">The sequence shown here is derived from an EMBL/GenBank/DDBJ whole genome shotgun (WGS) entry which is preliminary data.</text>
</comment>
<sequence>MKFQPLALHKFLDASCSSVFVHALHRAELPETGASIIFICIHVDNTTVRLRKITPQTDFLSNHIPSSCPKIHIFEMSIEYSGMIAAPCLKHMTFFANLIRSNGHAQESEIILMTTGWDDATQSLEKKEILEIELRRELPEYSHILERLEGGSIEHFREFVQRVVGHLDRPVNKSNSAGRYGIDRVKQDAEHWRVKWIQRDINNLYAELDKTPAGRGMRRKLERASADQSKYLKPILAQMDDEDLDKEERKKLEEKMEEEYALSRKEFQRHFEIIREMEIAIGPRLREFYHLPPPIEPKKKRFVLF</sequence>
<proteinExistence type="predicted"/>
<evidence type="ECO:0000313" key="2">
    <source>
        <dbReference type="Proteomes" id="UP001213000"/>
    </source>
</evidence>
<organism evidence="1 2">
    <name type="scientific">Leucocoprinus birnbaumii</name>
    <dbReference type="NCBI Taxonomy" id="56174"/>
    <lineage>
        <taxon>Eukaryota</taxon>
        <taxon>Fungi</taxon>
        <taxon>Dikarya</taxon>
        <taxon>Basidiomycota</taxon>
        <taxon>Agaricomycotina</taxon>
        <taxon>Agaricomycetes</taxon>
        <taxon>Agaricomycetidae</taxon>
        <taxon>Agaricales</taxon>
        <taxon>Agaricineae</taxon>
        <taxon>Agaricaceae</taxon>
        <taxon>Leucocoprinus</taxon>
    </lineage>
</organism>
<accession>A0AAD5VR81</accession>
<gene>
    <name evidence="1" type="ORF">NP233_g8254</name>
</gene>
<evidence type="ECO:0000313" key="1">
    <source>
        <dbReference type="EMBL" id="KAJ3564502.1"/>
    </source>
</evidence>
<reference evidence="1" key="1">
    <citation type="submission" date="2022-07" db="EMBL/GenBank/DDBJ databases">
        <title>Genome Sequence of Leucocoprinus birnbaumii.</title>
        <authorList>
            <person name="Buettner E."/>
        </authorList>
    </citation>
    <scope>NUCLEOTIDE SEQUENCE</scope>
    <source>
        <strain evidence="1">VT141</strain>
    </source>
</reference>
<name>A0AAD5VR81_9AGAR</name>
<dbReference type="AlphaFoldDB" id="A0AAD5VR81"/>
<dbReference type="Proteomes" id="UP001213000">
    <property type="component" value="Unassembled WGS sequence"/>
</dbReference>
<dbReference type="EMBL" id="JANIEX010000657">
    <property type="protein sequence ID" value="KAJ3564502.1"/>
    <property type="molecule type" value="Genomic_DNA"/>
</dbReference>
<protein>
    <submittedName>
        <fullName evidence="1">Uncharacterized protein</fullName>
    </submittedName>
</protein>
<keyword evidence="2" id="KW-1185">Reference proteome</keyword>